<organism evidence="2 3">
    <name type="scientific">Ogataea polymorpha</name>
    <dbReference type="NCBI Taxonomy" id="460523"/>
    <lineage>
        <taxon>Eukaryota</taxon>
        <taxon>Fungi</taxon>
        <taxon>Dikarya</taxon>
        <taxon>Ascomycota</taxon>
        <taxon>Saccharomycotina</taxon>
        <taxon>Pichiomycetes</taxon>
        <taxon>Pichiales</taxon>
        <taxon>Pichiaceae</taxon>
        <taxon>Ogataea</taxon>
    </lineage>
</organism>
<accession>A0A9P8NVD8</accession>
<evidence type="ECO:0000313" key="3">
    <source>
        <dbReference type="Proteomes" id="UP000788993"/>
    </source>
</evidence>
<name>A0A9P8NVD8_9ASCO</name>
<proteinExistence type="predicted"/>
<keyword evidence="3" id="KW-1185">Reference proteome</keyword>
<comment type="caution">
    <text evidence="2">The sequence shown here is derived from an EMBL/GenBank/DDBJ whole genome shotgun (WGS) entry which is preliminary data.</text>
</comment>
<feature type="compositionally biased region" description="Low complexity" evidence="1">
    <location>
        <begin position="115"/>
        <end position="130"/>
    </location>
</feature>
<feature type="compositionally biased region" description="Acidic residues" evidence="1">
    <location>
        <begin position="131"/>
        <end position="159"/>
    </location>
</feature>
<dbReference type="Proteomes" id="UP000788993">
    <property type="component" value="Unassembled WGS sequence"/>
</dbReference>
<dbReference type="EMBL" id="JAEUBD010001504">
    <property type="protein sequence ID" value="KAH3659951.1"/>
    <property type="molecule type" value="Genomic_DNA"/>
</dbReference>
<evidence type="ECO:0000313" key="2">
    <source>
        <dbReference type="EMBL" id="KAH3659951.1"/>
    </source>
</evidence>
<evidence type="ECO:0000256" key="1">
    <source>
        <dbReference type="SAM" id="MobiDB-lite"/>
    </source>
</evidence>
<reference evidence="2" key="2">
    <citation type="submission" date="2021-01" db="EMBL/GenBank/DDBJ databases">
        <authorList>
            <person name="Schikora-Tamarit M.A."/>
        </authorList>
    </citation>
    <scope>NUCLEOTIDE SEQUENCE</scope>
    <source>
        <strain evidence="2">NCAIM Y.01608</strain>
    </source>
</reference>
<protein>
    <submittedName>
        <fullName evidence="2">Uncharacterized protein</fullName>
    </submittedName>
</protein>
<gene>
    <name evidence="2" type="ORF">OGATHE_005996</name>
</gene>
<reference evidence="2" key="1">
    <citation type="journal article" date="2021" name="Open Biol.">
        <title>Shared evolutionary footprints suggest mitochondrial oxidative damage underlies multiple complex I losses in fungi.</title>
        <authorList>
            <person name="Schikora-Tamarit M.A."/>
            <person name="Marcet-Houben M."/>
            <person name="Nosek J."/>
            <person name="Gabaldon T."/>
        </authorList>
    </citation>
    <scope>NUCLEOTIDE SEQUENCE</scope>
    <source>
        <strain evidence="2">NCAIM Y.01608</strain>
    </source>
</reference>
<feature type="region of interest" description="Disordered" evidence="1">
    <location>
        <begin position="115"/>
        <end position="186"/>
    </location>
</feature>
<sequence length="631" mass="67307">MDREAEALLLTVLVERVYWLAEREVSSPEAADEVVRSEDETWLASEPEAELEPEAMLELASDVAAESKPEVALEFEPELELEPEPAVALALSWAATEAVFDAMVNDGEAVASEYASVSSGSELPELPELSVEPELDPEPAELEEFPEPVEEGSELEAEAGLETVPGSAMLDSPGSETIEAPDAADADVWDEESESEVAGFVGEPDDNPEVSEALIPFPEADVSLEVPVEDSVEELEELEKPVERFVEPTELPLAKAELETVELVPVELEPVKVADSVNVSDEAPEVVPEAAVLESSKVSLVAAAVEAPLKAAVVLSPEEGSIDAVDGWVYVSLEVPEAESDETPFVASEECVAVSDCVLEVIVHVGQTVLASELLPVLSELEVHVGQTVLVHVGQAVLLSDAAEEVKLAGSVPDACEDVAGDVAFPLSDVDDVELLLETVSVAGDVARDEAPIEATEELELSGCAAVDSEAKEAAAELVWLLVTDPLELVAESGAEEKPELEKLSARRDVAVRELERPLEAVLGMLEVALEALEAALDELTVVTWLEALLKMELEAALKTLLELPAETLEIPLAPLGTLPEAVETAIELEPFDKVLLDALFWLEIALDAPAVALKPLELYPDVDIETELKP</sequence>
<dbReference type="AlphaFoldDB" id="A0A9P8NVD8"/>